<proteinExistence type="predicted"/>
<feature type="domain" description="Alpha-ketoglutarate-dependent dioxygenase AlkB-like" evidence="2">
    <location>
        <begin position="21"/>
        <end position="114"/>
    </location>
</feature>
<sequence length="275" mass="29391">MIQSDLDLFDANPQQLAARTTLLPGFALAELEPLLDALRPVLRAAPFRHMQTPGGLRMAVALSNCGALGWVSDASGYRYSATDPVSGKPWPALPRVLVELASRAAAQAGRLTLTAGKPFPAFLERGADRPDHHLHQRVGFGALIDRQPHAPAHRLAKQPRQGQQTTIQMRRVVRQQTDTGAALDQLAVHLVVLDLRHAGRAGIQQRLPGHQRLHADLALPLHQHVVLQVRQAGRAVGFAGITLGDMRQILEGGQGFGGGVGKTAAAGALVKVAQP</sequence>
<evidence type="ECO:0000259" key="2">
    <source>
        <dbReference type="Pfam" id="PF13532"/>
    </source>
</evidence>
<comment type="cofactor">
    <cofactor evidence="1">
        <name>Fe(2+)</name>
        <dbReference type="ChEBI" id="CHEBI:29033"/>
    </cofactor>
</comment>
<accession>A0A2A2K5P6</accession>
<dbReference type="OrthoDB" id="6614653at2759"/>
<evidence type="ECO:0000256" key="1">
    <source>
        <dbReference type="ARBA" id="ARBA00001954"/>
    </source>
</evidence>
<dbReference type="InterPro" id="IPR027450">
    <property type="entry name" value="AlkB-like"/>
</dbReference>
<reference evidence="3 4" key="1">
    <citation type="journal article" date="2017" name="Curr. Biol.">
        <title>Genome architecture and evolution of a unichromosomal asexual nematode.</title>
        <authorList>
            <person name="Fradin H."/>
            <person name="Zegar C."/>
            <person name="Gutwein M."/>
            <person name="Lucas J."/>
            <person name="Kovtun M."/>
            <person name="Corcoran D."/>
            <person name="Baugh L.R."/>
            <person name="Kiontke K."/>
            <person name="Gunsalus K."/>
            <person name="Fitch D.H."/>
            <person name="Piano F."/>
        </authorList>
    </citation>
    <scope>NUCLEOTIDE SEQUENCE [LARGE SCALE GENOMIC DNA]</scope>
    <source>
        <strain evidence="3">PF1309</strain>
    </source>
</reference>
<gene>
    <name evidence="3" type="ORF">WR25_10840</name>
</gene>
<keyword evidence="4" id="KW-1185">Reference proteome</keyword>
<dbReference type="AlphaFoldDB" id="A0A2A2K5P6"/>
<name>A0A2A2K5P6_9BILA</name>
<evidence type="ECO:0000313" key="3">
    <source>
        <dbReference type="EMBL" id="PAV69119.1"/>
    </source>
</evidence>
<organism evidence="3 4">
    <name type="scientific">Diploscapter pachys</name>
    <dbReference type="NCBI Taxonomy" id="2018661"/>
    <lineage>
        <taxon>Eukaryota</taxon>
        <taxon>Metazoa</taxon>
        <taxon>Ecdysozoa</taxon>
        <taxon>Nematoda</taxon>
        <taxon>Chromadorea</taxon>
        <taxon>Rhabditida</taxon>
        <taxon>Rhabditina</taxon>
        <taxon>Rhabditomorpha</taxon>
        <taxon>Rhabditoidea</taxon>
        <taxon>Rhabditidae</taxon>
        <taxon>Diploscapter</taxon>
    </lineage>
</organism>
<dbReference type="Pfam" id="PF13532">
    <property type="entry name" value="2OG-FeII_Oxy_2"/>
    <property type="match status" value="1"/>
</dbReference>
<dbReference type="SUPFAM" id="SSF51197">
    <property type="entry name" value="Clavaminate synthase-like"/>
    <property type="match status" value="1"/>
</dbReference>
<dbReference type="EMBL" id="LIAE01009590">
    <property type="protein sequence ID" value="PAV69119.1"/>
    <property type="molecule type" value="Genomic_DNA"/>
</dbReference>
<evidence type="ECO:0000313" key="4">
    <source>
        <dbReference type="Proteomes" id="UP000218231"/>
    </source>
</evidence>
<dbReference type="Gene3D" id="2.60.120.590">
    <property type="entry name" value="Alpha-ketoglutarate-dependent dioxygenase AlkB-like"/>
    <property type="match status" value="1"/>
</dbReference>
<comment type="caution">
    <text evidence="3">The sequence shown here is derived from an EMBL/GenBank/DDBJ whole genome shotgun (WGS) entry which is preliminary data.</text>
</comment>
<dbReference type="InterPro" id="IPR037151">
    <property type="entry name" value="AlkB-like_sf"/>
</dbReference>
<dbReference type="Proteomes" id="UP000218231">
    <property type="component" value="Unassembled WGS sequence"/>
</dbReference>
<protein>
    <recommendedName>
        <fullName evidence="2">Alpha-ketoglutarate-dependent dioxygenase AlkB-like domain-containing protein</fullName>
    </recommendedName>
</protein>